<evidence type="ECO:0000313" key="1">
    <source>
        <dbReference type="EMBL" id="RAK21211.1"/>
    </source>
</evidence>
<dbReference type="InterPro" id="IPR036249">
    <property type="entry name" value="Thioredoxin-like_sf"/>
</dbReference>
<dbReference type="Gene3D" id="3.40.30.10">
    <property type="entry name" value="Glutaredoxin"/>
    <property type="match status" value="1"/>
</dbReference>
<sequence length="110" mass="12874">MAKKKLDSIEQFQEVLKQGQPFLLIKHSLTCPISQGAFEEYEKFVQDYPNVDTYYLYVQEARPLSNYIAETFGVKHESPQALLFENGSVVWHTSHWSITYDTLRKEVVKQ</sequence>
<dbReference type="RefSeq" id="WP_111644469.1">
    <property type="nucleotide sequence ID" value="NZ_QLMH01000003.1"/>
</dbReference>
<keyword evidence="2" id="KW-1185">Reference proteome</keyword>
<dbReference type="Proteomes" id="UP000248555">
    <property type="component" value="Unassembled WGS sequence"/>
</dbReference>
<dbReference type="InterPro" id="IPR022551">
    <property type="entry name" value="BrxC"/>
</dbReference>
<dbReference type="AlphaFoldDB" id="A0A327YL34"/>
<reference evidence="1 2" key="1">
    <citation type="submission" date="2018-06" db="EMBL/GenBank/DDBJ databases">
        <title>Genomic Encyclopedia of Type Strains, Phase III (KMG-III): the genomes of soil and plant-associated and newly described type strains.</title>
        <authorList>
            <person name="Whitman W."/>
        </authorList>
    </citation>
    <scope>NUCLEOTIDE SEQUENCE [LARGE SCALE GENOMIC DNA]</scope>
    <source>
        <strain evidence="1 2">CGMCC 1.8979</strain>
    </source>
</reference>
<organism evidence="1 2">
    <name type="scientific">Paranoxybacillus vitaminiphilus</name>
    <dbReference type="NCBI Taxonomy" id="581036"/>
    <lineage>
        <taxon>Bacteria</taxon>
        <taxon>Bacillati</taxon>
        <taxon>Bacillota</taxon>
        <taxon>Bacilli</taxon>
        <taxon>Bacillales</taxon>
        <taxon>Anoxybacillaceae</taxon>
        <taxon>Paranoxybacillus</taxon>
    </lineage>
</organism>
<protein>
    <submittedName>
        <fullName evidence="1">Bacillithiol system protein YtxJ</fullName>
    </submittedName>
</protein>
<dbReference type="Pfam" id="PF11009">
    <property type="entry name" value="BrxC"/>
    <property type="match status" value="1"/>
</dbReference>
<comment type="caution">
    <text evidence="1">The sequence shown here is derived from an EMBL/GenBank/DDBJ whole genome shotgun (WGS) entry which is preliminary data.</text>
</comment>
<dbReference type="SUPFAM" id="SSF52833">
    <property type="entry name" value="Thioredoxin-like"/>
    <property type="match status" value="1"/>
</dbReference>
<dbReference type="NCBIfam" id="TIGR04019">
    <property type="entry name" value="B_thiol_YtxJ"/>
    <property type="match status" value="1"/>
</dbReference>
<accession>A0A327YL34</accession>
<name>A0A327YL34_9BACL</name>
<evidence type="ECO:0000313" key="2">
    <source>
        <dbReference type="Proteomes" id="UP000248555"/>
    </source>
</evidence>
<dbReference type="OrthoDB" id="677051at2"/>
<proteinExistence type="predicted"/>
<gene>
    <name evidence="1" type="ORF">B0I26_103165</name>
</gene>
<dbReference type="EMBL" id="QLMH01000003">
    <property type="protein sequence ID" value="RAK21211.1"/>
    <property type="molecule type" value="Genomic_DNA"/>
</dbReference>